<keyword evidence="6" id="KW-1185">Reference proteome</keyword>
<evidence type="ECO:0000259" key="4">
    <source>
        <dbReference type="PROSITE" id="PS50225"/>
    </source>
</evidence>
<evidence type="ECO:0000313" key="6">
    <source>
        <dbReference type="Proteomes" id="UP001558652"/>
    </source>
</evidence>
<dbReference type="PROSITE" id="PS50225">
    <property type="entry name" value="SOCS"/>
    <property type="match status" value="1"/>
</dbReference>
<dbReference type="Proteomes" id="UP001558652">
    <property type="component" value="Unassembled WGS sequence"/>
</dbReference>
<dbReference type="PROSITE" id="PS50088">
    <property type="entry name" value="ANK_REPEAT"/>
    <property type="match status" value="5"/>
</dbReference>
<dbReference type="EMBL" id="JBFDAA010000002">
    <property type="protein sequence ID" value="KAL1139796.1"/>
    <property type="molecule type" value="Genomic_DNA"/>
</dbReference>
<keyword evidence="1" id="KW-0677">Repeat</keyword>
<accession>A0ABD0YV23</accession>
<dbReference type="Pfam" id="PF00023">
    <property type="entry name" value="Ank"/>
    <property type="match status" value="1"/>
</dbReference>
<dbReference type="InterPro" id="IPR002110">
    <property type="entry name" value="Ankyrin_rpt"/>
</dbReference>
<protein>
    <recommendedName>
        <fullName evidence="4">SOCS box domain-containing protein</fullName>
    </recommendedName>
</protein>
<feature type="repeat" description="ANK" evidence="3">
    <location>
        <begin position="227"/>
        <end position="259"/>
    </location>
</feature>
<feature type="repeat" description="ANK" evidence="3">
    <location>
        <begin position="92"/>
        <end position="120"/>
    </location>
</feature>
<dbReference type="InterPro" id="IPR036770">
    <property type="entry name" value="Ankyrin_rpt-contain_sf"/>
</dbReference>
<evidence type="ECO:0000256" key="1">
    <source>
        <dbReference type="ARBA" id="ARBA00022737"/>
    </source>
</evidence>
<feature type="repeat" description="ANK" evidence="3">
    <location>
        <begin position="125"/>
        <end position="157"/>
    </location>
</feature>
<dbReference type="SMART" id="SM00248">
    <property type="entry name" value="ANK"/>
    <property type="match status" value="9"/>
</dbReference>
<dbReference type="SUPFAM" id="SSF48403">
    <property type="entry name" value="Ankyrin repeat"/>
    <property type="match status" value="2"/>
</dbReference>
<name>A0ABD0YV23_9HEMI</name>
<gene>
    <name evidence="5" type="ORF">AAG570_006773</name>
</gene>
<evidence type="ECO:0000313" key="5">
    <source>
        <dbReference type="EMBL" id="KAL1139796.1"/>
    </source>
</evidence>
<evidence type="ECO:0000256" key="2">
    <source>
        <dbReference type="ARBA" id="ARBA00023043"/>
    </source>
</evidence>
<dbReference type="Pfam" id="PF12796">
    <property type="entry name" value="Ank_2"/>
    <property type="match status" value="2"/>
</dbReference>
<feature type="repeat" description="ANK" evidence="3">
    <location>
        <begin position="25"/>
        <end position="57"/>
    </location>
</feature>
<dbReference type="SMART" id="SM00969">
    <property type="entry name" value="SOCS_box"/>
    <property type="match status" value="1"/>
</dbReference>
<feature type="repeat" description="ANK" evidence="3">
    <location>
        <begin position="158"/>
        <end position="190"/>
    </location>
</feature>
<dbReference type="PANTHER" id="PTHR24198">
    <property type="entry name" value="ANKYRIN REPEAT AND PROTEIN KINASE DOMAIN-CONTAINING PROTEIN"/>
    <property type="match status" value="1"/>
</dbReference>
<dbReference type="Gene3D" id="1.25.40.20">
    <property type="entry name" value="Ankyrin repeat-containing domain"/>
    <property type="match status" value="3"/>
</dbReference>
<dbReference type="InterPro" id="IPR001496">
    <property type="entry name" value="SOCS_box"/>
</dbReference>
<feature type="domain" description="SOCS box" evidence="4">
    <location>
        <begin position="508"/>
        <end position="564"/>
    </location>
</feature>
<sequence>MESEDEASNDDREIIPMNFDWHNRHSGSSLHQAIRHNNINQVKHLLARGRNPNTPDNRGWTPVHVTALKNEYGAALKLLISNEAYLDHVTHEGLTPLLIACKRGSWKIAKILLKNGCSIDKCALDGTSPLHAACMSKNTKSLELLLKMNHALDPLDADEMTPLFIAIRENNLEACKLLIEAGASLYARDTCGKLPLILACSVPNLELIQTIVQYLDGENCLRSQTSDGWTLLMVAAQFGNTTIAKYLLEAGADPNAVNHRYLALHLAAKCTDVDCLNLLLEKTSKDVIQEYCGSSTKGNESLIGFALSSNRPECLLALLTSGLSLEVLMCPVKLCRNVLDPYSYLISYCSSVPPSQKLSLLKIMIKHGLPLKTEFYQVSTQFGPVEAVFHLHCSHETVDTCLCIDYLKLVLENGADPDIVRNDSALPESFRMALRHRFNAALPLLFRYSNLVEPDDLLRVYFEWLLAPTYNFKEIEIKTIALIGNYCSNLSCSLAEFSKRVNCQHLAKIRDILLTRHSPHTLKHLCRAEVRKQIHRDTCTHPKTFRKHLHSIDAPPSVIFYLSYEEELAYVQLPSKVNSEIEGFIYSRCIALYSFYIEEESEDVLLPSVCEEDEPRLSGIVKPMS</sequence>
<dbReference type="PANTHER" id="PTHR24198:SF165">
    <property type="entry name" value="ANKYRIN REPEAT-CONTAINING PROTEIN-RELATED"/>
    <property type="match status" value="1"/>
</dbReference>
<reference evidence="5 6" key="1">
    <citation type="submission" date="2024-07" db="EMBL/GenBank/DDBJ databases">
        <title>Chromosome-level genome assembly of the water stick insect Ranatra chinensis (Heteroptera: Nepidae).</title>
        <authorList>
            <person name="Liu X."/>
        </authorList>
    </citation>
    <scope>NUCLEOTIDE SEQUENCE [LARGE SCALE GENOMIC DNA]</scope>
    <source>
        <strain evidence="5">Cailab_2021Rc</strain>
        <tissue evidence="5">Muscle</tissue>
    </source>
</reference>
<dbReference type="AlphaFoldDB" id="A0ABD0YV23"/>
<dbReference type="PROSITE" id="PS50297">
    <property type="entry name" value="ANK_REP_REGION"/>
    <property type="match status" value="4"/>
</dbReference>
<proteinExistence type="predicted"/>
<keyword evidence="2 3" id="KW-0040">ANK repeat</keyword>
<organism evidence="5 6">
    <name type="scientific">Ranatra chinensis</name>
    <dbReference type="NCBI Taxonomy" id="642074"/>
    <lineage>
        <taxon>Eukaryota</taxon>
        <taxon>Metazoa</taxon>
        <taxon>Ecdysozoa</taxon>
        <taxon>Arthropoda</taxon>
        <taxon>Hexapoda</taxon>
        <taxon>Insecta</taxon>
        <taxon>Pterygota</taxon>
        <taxon>Neoptera</taxon>
        <taxon>Paraneoptera</taxon>
        <taxon>Hemiptera</taxon>
        <taxon>Heteroptera</taxon>
        <taxon>Panheteroptera</taxon>
        <taxon>Nepomorpha</taxon>
        <taxon>Nepidae</taxon>
        <taxon>Ranatrinae</taxon>
        <taxon>Ranatra</taxon>
    </lineage>
</organism>
<comment type="caution">
    <text evidence="5">The sequence shown here is derived from an EMBL/GenBank/DDBJ whole genome shotgun (WGS) entry which is preliminary data.</text>
</comment>
<evidence type="ECO:0000256" key="3">
    <source>
        <dbReference type="PROSITE-ProRule" id="PRU00023"/>
    </source>
</evidence>